<feature type="region of interest" description="Disordered" evidence="1">
    <location>
        <begin position="19"/>
        <end position="52"/>
    </location>
</feature>
<sequence length="111" mass="12609">MGTLTTGIPNTSTYALQRGEETLPLLEEGQRRTSPRITTRSSAARTAPSRSQRKFGDFTEISRMFQADLIFMDLFGDPIESPHGVFRDISRIFYLSRGDLADTSWRLDDVY</sequence>
<name>A0A7S2X6Z3_9EUKA</name>
<organism evidence="2">
    <name type="scientific">Lotharella oceanica</name>
    <dbReference type="NCBI Taxonomy" id="641309"/>
    <lineage>
        <taxon>Eukaryota</taxon>
        <taxon>Sar</taxon>
        <taxon>Rhizaria</taxon>
        <taxon>Cercozoa</taxon>
        <taxon>Chlorarachniophyceae</taxon>
        <taxon>Lotharella</taxon>
    </lineage>
</organism>
<evidence type="ECO:0000256" key="1">
    <source>
        <dbReference type="SAM" id="MobiDB-lite"/>
    </source>
</evidence>
<proteinExistence type="predicted"/>
<dbReference type="EMBL" id="HBHP01005935">
    <property type="protein sequence ID" value="CAD9751387.1"/>
    <property type="molecule type" value="Transcribed_RNA"/>
</dbReference>
<dbReference type="AlphaFoldDB" id="A0A7S2X6Z3"/>
<gene>
    <name evidence="2" type="ORF">LSP00402_LOCUS3681</name>
</gene>
<protein>
    <submittedName>
        <fullName evidence="2">Uncharacterized protein</fullName>
    </submittedName>
</protein>
<feature type="compositionally biased region" description="Low complexity" evidence="1">
    <location>
        <begin position="35"/>
        <end position="50"/>
    </location>
</feature>
<evidence type="ECO:0000313" key="2">
    <source>
        <dbReference type="EMBL" id="CAD9751387.1"/>
    </source>
</evidence>
<reference evidence="2" key="1">
    <citation type="submission" date="2021-01" db="EMBL/GenBank/DDBJ databases">
        <authorList>
            <person name="Corre E."/>
            <person name="Pelletier E."/>
            <person name="Niang G."/>
            <person name="Scheremetjew M."/>
            <person name="Finn R."/>
            <person name="Kale V."/>
            <person name="Holt S."/>
            <person name="Cochrane G."/>
            <person name="Meng A."/>
            <person name="Brown T."/>
            <person name="Cohen L."/>
        </authorList>
    </citation>
    <scope>NUCLEOTIDE SEQUENCE</scope>
    <source>
        <strain evidence="2">CCMP622</strain>
    </source>
</reference>
<accession>A0A7S2X6Z3</accession>